<keyword evidence="7" id="KW-1185">Reference proteome</keyword>
<keyword evidence="2" id="KW-0547">Nucleotide-binding</keyword>
<accession>A0A1Y2ENC6</accession>
<feature type="region of interest" description="Disordered" evidence="4">
    <location>
        <begin position="1053"/>
        <end position="1117"/>
    </location>
</feature>
<dbReference type="Pfam" id="PF00069">
    <property type="entry name" value="Pkinase"/>
    <property type="match status" value="1"/>
</dbReference>
<feature type="compositionally biased region" description="Basic and acidic residues" evidence="4">
    <location>
        <begin position="872"/>
        <end position="898"/>
    </location>
</feature>
<feature type="compositionally biased region" description="Low complexity" evidence="4">
    <location>
        <begin position="496"/>
        <end position="507"/>
    </location>
</feature>
<reference evidence="6 7" key="1">
    <citation type="submission" date="2016-07" db="EMBL/GenBank/DDBJ databases">
        <title>Pervasive Adenine N6-methylation of Active Genes in Fungi.</title>
        <authorList>
            <consortium name="DOE Joint Genome Institute"/>
            <person name="Mondo S.J."/>
            <person name="Dannebaum R.O."/>
            <person name="Kuo R.C."/>
            <person name="Labutti K."/>
            <person name="Haridas S."/>
            <person name="Kuo A."/>
            <person name="Salamov A."/>
            <person name="Ahrendt S.R."/>
            <person name="Lipzen A."/>
            <person name="Sullivan W."/>
            <person name="Andreopoulos W.B."/>
            <person name="Clum A."/>
            <person name="Lindquist E."/>
            <person name="Daum C."/>
            <person name="Ramamoorthy G.K."/>
            <person name="Gryganskyi A."/>
            <person name="Culley D."/>
            <person name="Magnuson J.K."/>
            <person name="James T.Y."/>
            <person name="O'Malley M.A."/>
            <person name="Stajich J.E."/>
            <person name="Spatafora J.W."/>
            <person name="Visel A."/>
            <person name="Grigoriev I.V."/>
        </authorList>
    </citation>
    <scope>NUCLEOTIDE SEQUENCE [LARGE SCALE GENOMIC DNA]</scope>
    <source>
        <strain evidence="6 7">62-1032</strain>
    </source>
</reference>
<feature type="domain" description="Protein kinase" evidence="5">
    <location>
        <begin position="119"/>
        <end position="462"/>
    </location>
</feature>
<feature type="compositionally biased region" description="Basic and acidic residues" evidence="4">
    <location>
        <begin position="843"/>
        <end position="853"/>
    </location>
</feature>
<dbReference type="InterPro" id="IPR050117">
    <property type="entry name" value="MAPK"/>
</dbReference>
<dbReference type="Gene3D" id="1.10.510.10">
    <property type="entry name" value="Transferase(Phosphotransferase) domain 1"/>
    <property type="match status" value="1"/>
</dbReference>
<feature type="region of interest" description="Disordered" evidence="4">
    <location>
        <begin position="676"/>
        <end position="1040"/>
    </location>
</feature>
<dbReference type="GO" id="GO:0004674">
    <property type="term" value="F:protein serine/threonine kinase activity"/>
    <property type="evidence" value="ECO:0007669"/>
    <property type="project" value="UniProtKB-KW"/>
</dbReference>
<proteinExistence type="predicted"/>
<feature type="compositionally biased region" description="Polar residues" evidence="4">
    <location>
        <begin position="84"/>
        <end position="102"/>
    </location>
</feature>
<dbReference type="InterPro" id="IPR000719">
    <property type="entry name" value="Prot_kinase_dom"/>
</dbReference>
<feature type="compositionally biased region" description="Polar residues" evidence="4">
    <location>
        <begin position="601"/>
        <end position="616"/>
    </location>
</feature>
<feature type="compositionally biased region" description="Polar residues" evidence="4">
    <location>
        <begin position="734"/>
        <end position="771"/>
    </location>
</feature>
<feature type="compositionally biased region" description="Low complexity" evidence="4">
    <location>
        <begin position="701"/>
        <end position="714"/>
    </location>
</feature>
<dbReference type="Gene3D" id="3.30.200.20">
    <property type="entry name" value="Phosphorylase Kinase, domain 1"/>
    <property type="match status" value="1"/>
</dbReference>
<dbReference type="InParanoid" id="A0A1Y2ENC6"/>
<protein>
    <submittedName>
        <fullName evidence="6">Kinase-like domain-containing protein</fullName>
    </submittedName>
</protein>
<dbReference type="InterPro" id="IPR011009">
    <property type="entry name" value="Kinase-like_dom_sf"/>
</dbReference>
<feature type="region of interest" description="Disordered" evidence="4">
    <location>
        <begin position="475"/>
        <end position="616"/>
    </location>
</feature>
<evidence type="ECO:0000256" key="3">
    <source>
        <dbReference type="ARBA" id="ARBA00022840"/>
    </source>
</evidence>
<dbReference type="PROSITE" id="PS00108">
    <property type="entry name" value="PROTEIN_KINASE_ST"/>
    <property type="match status" value="1"/>
</dbReference>
<evidence type="ECO:0000313" key="6">
    <source>
        <dbReference type="EMBL" id="ORY72736.1"/>
    </source>
</evidence>
<gene>
    <name evidence="6" type="ORF">BCR35DRAFT_333913</name>
</gene>
<evidence type="ECO:0000256" key="4">
    <source>
        <dbReference type="SAM" id="MobiDB-lite"/>
    </source>
</evidence>
<name>A0A1Y2ENC6_9BASI</name>
<evidence type="ECO:0000259" key="5">
    <source>
        <dbReference type="PROSITE" id="PS50011"/>
    </source>
</evidence>
<feature type="region of interest" description="Disordered" evidence="4">
    <location>
        <begin position="19"/>
        <end position="113"/>
    </location>
</feature>
<feature type="compositionally biased region" description="Polar residues" evidence="4">
    <location>
        <begin position="918"/>
        <end position="930"/>
    </location>
</feature>
<dbReference type="GO" id="GO:0005524">
    <property type="term" value="F:ATP binding"/>
    <property type="evidence" value="ECO:0007669"/>
    <property type="project" value="UniProtKB-KW"/>
</dbReference>
<comment type="caution">
    <text evidence="6">The sequence shown here is derived from an EMBL/GenBank/DDBJ whole genome shotgun (WGS) entry which is preliminary data.</text>
</comment>
<evidence type="ECO:0000256" key="1">
    <source>
        <dbReference type="ARBA" id="ARBA00022527"/>
    </source>
</evidence>
<dbReference type="SUPFAM" id="SSF56112">
    <property type="entry name" value="Protein kinase-like (PK-like)"/>
    <property type="match status" value="1"/>
</dbReference>
<feature type="compositionally biased region" description="Low complexity" evidence="4">
    <location>
        <begin position="475"/>
        <end position="489"/>
    </location>
</feature>
<dbReference type="STRING" id="106004.A0A1Y2ENC6"/>
<dbReference type="CDD" id="cd07830">
    <property type="entry name" value="STKc_MAK_like"/>
    <property type="match status" value="1"/>
</dbReference>
<feature type="compositionally biased region" description="Low complexity" evidence="4">
    <location>
        <begin position="949"/>
        <end position="958"/>
    </location>
</feature>
<keyword evidence="1" id="KW-0723">Serine/threonine-protein kinase</keyword>
<dbReference type="PROSITE" id="PS50011">
    <property type="entry name" value="PROTEIN_KINASE_DOM"/>
    <property type="match status" value="1"/>
</dbReference>
<feature type="compositionally biased region" description="Basic and acidic residues" evidence="4">
    <location>
        <begin position="783"/>
        <end position="816"/>
    </location>
</feature>
<feature type="compositionally biased region" description="Polar residues" evidence="4">
    <location>
        <begin position="857"/>
        <end position="866"/>
    </location>
</feature>
<dbReference type="InterPro" id="IPR008271">
    <property type="entry name" value="Ser/Thr_kinase_AS"/>
</dbReference>
<feature type="compositionally biased region" description="Basic and acidic residues" evidence="4">
    <location>
        <begin position="931"/>
        <end position="943"/>
    </location>
</feature>
<feature type="compositionally biased region" description="Low complexity" evidence="4">
    <location>
        <begin position="1071"/>
        <end position="1085"/>
    </location>
</feature>
<keyword evidence="3" id="KW-0067">ATP-binding</keyword>
<dbReference type="SMART" id="SM00220">
    <property type="entry name" value="S_TKc"/>
    <property type="match status" value="1"/>
</dbReference>
<sequence length="1117" mass="119392">MVPAVATNGSLGGLLNRVSIGGGGGGGASWDAFRSRRGSDGPPAATAPVPAPQPPANGIPSGVTSPASAESTNTGGAAPHRSNGESTAMAQDSASVASSIPGPSNPGRAFPPPLEPRSYTILKEVGDGSFGTVWLADWHSPLQLPPGTLPPGPSSRPEYKGKKLVAVKRMKKPFEGGWAECLQLKELKSLQQIPMHNNIIPLYDAFLLPTTKELYFVFECMEGNLFQLTKSRKGRPLASGLVASIFYQILAGLEHIHSAGYFHRDMKPENLLITTTGLADYPPSSLYALPGTPPEKDVVVTVKLADFGLARETNSRPPYTEYVSTRWYRAPEVLLRSREYSNPVDMWALGTIMVEILTLKPLFPGENEVEQVFKICEVLGDPCSDYGRDSRGRIRGGGDWARGVKMARAVGFAFPKIPPKSFQTMFDQNTVPIQLIDCIADLLRYEPRARLTPRECLDSSYFREVAYRYAPYRPASVRTTPSTSSSASPNGTHRNSSSLSISTAASSHVPPMPSPREIPPSHSNRDSAHVQPPFRPSLPGQQLPPANGFPYPDQPAAAPANVARHDSDTSMVSGMSGYAMHVNPPPAEDGSYDSPMASFPESVSEQTSPTPSSAWNGQVDPSWGARQPPIFGAPVGARRGSFTGSIAPSLAPSTFYDGSVYEGIPSNRAPSVMSFPFGNLDNGSPTLDESPTMGSNGGFDPQASTSQQQQLPPASLAPPQPAKSGRWGGFGKAFSSSNSQQPVASTSASPMLQQTSQNPLKRTPSNASQRYQPADVEMPRAPVDPKKAKKEAEKAAKEAEKARRDQLQHAQRERARAVMKKKNQLAEAADPLNNFSNQTRTAPVDKGKHRAADQRSLAPSSASIVNAQMPRIVEDTSRLHVSDVRHKARRRDVDDDVHSVSSNETGHSSHRGRPFSVSGISISSVATSASDPERRSQHTHDLAPQRVPSLSSITSSSSRPYHHQSGFRHHVPPPSTGHSSLDHSLIANMQGLATSNDGWHPHSHHEQQRYSPYPFPNGASSSTRSPGPQLPPITNFDPSQYRTKSSAASIASFNSTPSMLPSYLGRPSLENPTGAVGTAGAANGGAPPPGRQYALNDSVGVLSGGSTFPSPPPPPNS</sequence>
<dbReference type="OrthoDB" id="2158884at2759"/>
<evidence type="ECO:0000313" key="7">
    <source>
        <dbReference type="Proteomes" id="UP000193467"/>
    </source>
</evidence>
<dbReference type="FunFam" id="1.10.510.10:FF:000314">
    <property type="entry name" value="Serine threonine-protein kinase mak"/>
    <property type="match status" value="1"/>
</dbReference>
<dbReference type="Proteomes" id="UP000193467">
    <property type="component" value="Unassembled WGS sequence"/>
</dbReference>
<feature type="compositionally biased region" description="Polar residues" evidence="4">
    <location>
        <begin position="681"/>
        <end position="694"/>
    </location>
</feature>
<keyword evidence="6" id="KW-0418">Kinase</keyword>
<evidence type="ECO:0000256" key="2">
    <source>
        <dbReference type="ARBA" id="ARBA00022741"/>
    </source>
</evidence>
<organism evidence="6 7">
    <name type="scientific">Leucosporidium creatinivorum</name>
    <dbReference type="NCBI Taxonomy" id="106004"/>
    <lineage>
        <taxon>Eukaryota</taxon>
        <taxon>Fungi</taxon>
        <taxon>Dikarya</taxon>
        <taxon>Basidiomycota</taxon>
        <taxon>Pucciniomycotina</taxon>
        <taxon>Microbotryomycetes</taxon>
        <taxon>Leucosporidiales</taxon>
        <taxon>Leucosporidium</taxon>
    </lineage>
</organism>
<dbReference type="EMBL" id="MCGR01000050">
    <property type="protein sequence ID" value="ORY72736.1"/>
    <property type="molecule type" value="Genomic_DNA"/>
</dbReference>
<dbReference type="PANTHER" id="PTHR24055">
    <property type="entry name" value="MITOGEN-ACTIVATED PROTEIN KINASE"/>
    <property type="match status" value="1"/>
</dbReference>
<dbReference type="AlphaFoldDB" id="A0A1Y2ENC6"/>
<keyword evidence="6" id="KW-0808">Transferase</keyword>
<feature type="compositionally biased region" description="Basic residues" evidence="4">
    <location>
        <begin position="960"/>
        <end position="971"/>
    </location>
</feature>
<feature type="compositionally biased region" description="Polar residues" evidence="4">
    <location>
        <begin position="62"/>
        <end position="75"/>
    </location>
</feature>